<dbReference type="SUPFAM" id="SSF54236">
    <property type="entry name" value="Ubiquitin-like"/>
    <property type="match status" value="1"/>
</dbReference>
<feature type="compositionally biased region" description="Basic and acidic residues" evidence="5">
    <location>
        <begin position="1123"/>
        <end position="1143"/>
    </location>
</feature>
<dbReference type="FunFam" id="3.10.20.90:FF:000154">
    <property type="entry name" value="Large proline-rich protein BAG6"/>
    <property type="match status" value="1"/>
</dbReference>
<dbReference type="Pfam" id="PF00501">
    <property type="entry name" value="AMP-binding"/>
    <property type="match status" value="1"/>
</dbReference>
<feature type="compositionally biased region" description="Polar residues" evidence="5">
    <location>
        <begin position="1030"/>
        <end position="1039"/>
    </location>
</feature>
<dbReference type="InterPro" id="IPR042099">
    <property type="entry name" value="ANL_N_sf"/>
</dbReference>
<evidence type="ECO:0000313" key="8">
    <source>
        <dbReference type="Proteomes" id="UP000321947"/>
    </source>
</evidence>
<dbReference type="Pfam" id="PF00240">
    <property type="entry name" value="ubiquitin"/>
    <property type="match status" value="1"/>
</dbReference>
<feature type="compositionally biased region" description="Basic and acidic residues" evidence="5">
    <location>
        <begin position="1410"/>
        <end position="1419"/>
    </location>
</feature>
<dbReference type="InterPro" id="IPR025110">
    <property type="entry name" value="AMP-bd_C"/>
</dbReference>
<protein>
    <submittedName>
        <fullName evidence="7">Large proline-rich protein bag6-B isoform X1</fullName>
    </submittedName>
</protein>
<feature type="compositionally biased region" description="Polar residues" evidence="5">
    <location>
        <begin position="1423"/>
        <end position="1436"/>
    </location>
</feature>
<dbReference type="Gene3D" id="3.40.50.12780">
    <property type="entry name" value="N-terminal domain of ligase-like"/>
    <property type="match status" value="1"/>
</dbReference>
<dbReference type="PROSITE" id="PS50053">
    <property type="entry name" value="UBIQUITIN_2"/>
    <property type="match status" value="1"/>
</dbReference>
<feature type="compositionally biased region" description="Low complexity" evidence="5">
    <location>
        <begin position="790"/>
        <end position="800"/>
    </location>
</feature>
<keyword evidence="2" id="KW-0436">Ligase</keyword>
<sequence>MAEYGGENVEVDPRSGFCKSTKIFHSKRRPIPLPPNESLDATTFISSRPHNGKIALIDAATGHHITYSDLWNAVHSVASSLSDMGIRKGHVILLLSPNSIHFPIICLAVMSIGAIITTTNPLNTPQEIAKQIADSRPILAFTTQELIPKISTSKLPIVIIDGQIPKSQDKIVTTLSEMMKKKASGSQIKERVEQNDTATLLYSSGTTGASKGVVSSHKNLIAMVQVVVTRFKLSEGEGTFICTVPMFHIYGLVAFATGLLSSGSTIVVLSKFEIHEMLSAIEKYKATYLPLVPPILVALVNAAEQIKGKYDLGSLHTALSGGAPLGKEVIEGFVEKFPHVAILQGYGLTESTGIGASTDSLEESRRYGTAGLLSPSTEGMIVDPETGEALPVNRTGELWLRGPTVMKGYFGNVEATNSTLDSEGWLRTGDLCYIDEDGFIFVVDRLKELIKYKGYQVPPAELEALLLTHPNISDAAVIPYPDKDVGQFPMAYVVRKAGSDLSHDDIMQFVAKQVAPYKRIRRVAFVDSIPKNPSVPSSKVLSIVWGALSWCGFSAPNNIPAMNVSALLKLNSMADHSHEGSSTSSNSGEPGTSIIELNIKTLDSHIYSFHVNKDMPVQLFKEKIANEIGIPVNQQRLIFRGKVLKDECSLSEYYLENGHTLHLVERQPTQQHAPSESSTGDRPGNVPSSTGNETGAGAPRNRVGQIAHSVVLGTFNVGDQGEGIVPDLSRVHILMFFFPFGLLFIFLNSIGLSGQNTNIPTGMQSTGPNNRGTANQGNETFRANNGVGGQATSQAQTGQAFPGQPSQSFPHVIQIPLASAAVSVPSIHSPIPDSITTLSEFMNRMELAISQNGGDLTRVELPTNPQGLPTTESLSIVLRHAQRLLSDYAISSLSRIAERLEQDSSSTDPTVRGQIQEESVQVGLRMQQFGSLLLELGRTILTLRMGQSPAESVINAGPAVYISPMGPNPLMVQPFPLQTNSLLGGAVLPSNPVSVGAVGIGTAPRHINIHIHAVGTRSNNGEGAPAERQNVVSGPTDSSVAQAPPVINIPHPLGVSISAAVQPGEGAFSQPSPDSVSLSSIIADVNSRIRDLVGNVGGGSPTESGQVQTVQNTSSGSGQGSEQHSDTKRDMGGESSESLHAHNPENGIDKMVNPDNICRDTGAVNPPDLPTCSGGGGSEFVGRNEENFQSQASCEKSTETGPSQTVPLGLGLGGLERPRRGRQQSSQAKGGSSGTSHSQGSTGQQILQSLASSASMNRSNAREPSSGLHSTASPTVAGRASHGSGSDGQIDLGSSMSQVLQSPALNGLLTGLSEQAGVGSPDVLRNMLQQLTQSPQMRNTVNQIAQQVDPQDIEHMFAGSGRGQGGGIDLSRMFQQMMPIVSQVLGGGPMQPSSSSMNREPRQQPPSSNLEREPTHSERSGSGLETSNNPNFQIDSQDLARRITSTNSPRDVFRAVVESSARLSGSSSEDIANELCSDERLAKEYVEMLSSDVNRRLQGNSDQEK</sequence>
<feature type="compositionally biased region" description="Low complexity" evidence="5">
    <location>
        <begin position="1223"/>
        <end position="1259"/>
    </location>
</feature>
<evidence type="ECO:0000256" key="3">
    <source>
        <dbReference type="ARBA" id="ARBA00022741"/>
    </source>
</evidence>
<dbReference type="InterPro" id="IPR000626">
    <property type="entry name" value="Ubiquitin-like_dom"/>
</dbReference>
<keyword evidence="3" id="KW-0547">Nucleotide-binding</keyword>
<dbReference type="FunFam" id="3.30.300.30:FF:000007">
    <property type="entry name" value="4-coumarate--CoA ligase 2"/>
    <property type="match status" value="1"/>
</dbReference>
<dbReference type="PANTHER" id="PTHR15204">
    <property type="entry name" value="LARGE PROLINE-RICH PROTEIN BAG6"/>
    <property type="match status" value="1"/>
</dbReference>
<dbReference type="SMART" id="SM00213">
    <property type="entry name" value="UBQ"/>
    <property type="match status" value="1"/>
</dbReference>
<dbReference type="PRINTS" id="PR00348">
    <property type="entry name" value="UBIQUITIN"/>
</dbReference>
<evidence type="ECO:0000313" key="7">
    <source>
        <dbReference type="EMBL" id="TYK19966.1"/>
    </source>
</evidence>
<dbReference type="GO" id="GO:0016874">
    <property type="term" value="F:ligase activity"/>
    <property type="evidence" value="ECO:0007669"/>
    <property type="project" value="UniProtKB-KW"/>
</dbReference>
<dbReference type="InterPro" id="IPR029071">
    <property type="entry name" value="Ubiquitin-like_domsf"/>
</dbReference>
<organism evidence="7 8">
    <name type="scientific">Cucumis melo var. makuwa</name>
    <name type="common">Oriental melon</name>
    <dbReference type="NCBI Taxonomy" id="1194695"/>
    <lineage>
        <taxon>Eukaryota</taxon>
        <taxon>Viridiplantae</taxon>
        <taxon>Streptophyta</taxon>
        <taxon>Embryophyta</taxon>
        <taxon>Tracheophyta</taxon>
        <taxon>Spermatophyta</taxon>
        <taxon>Magnoliopsida</taxon>
        <taxon>eudicotyledons</taxon>
        <taxon>Gunneridae</taxon>
        <taxon>Pentapetalae</taxon>
        <taxon>rosids</taxon>
        <taxon>fabids</taxon>
        <taxon>Cucurbitales</taxon>
        <taxon>Cucurbitaceae</taxon>
        <taxon>Benincaseae</taxon>
        <taxon>Cucumis</taxon>
    </lineage>
</organism>
<dbReference type="InterPro" id="IPR020845">
    <property type="entry name" value="AMP-binding_CS"/>
</dbReference>
<feature type="compositionally biased region" description="Polar residues" evidence="5">
    <location>
        <begin position="767"/>
        <end position="783"/>
    </location>
</feature>
<feature type="compositionally biased region" description="Polar residues" evidence="5">
    <location>
        <begin position="1187"/>
        <end position="1206"/>
    </location>
</feature>
<feature type="region of interest" description="Disordered" evidence="5">
    <location>
        <begin position="1016"/>
        <end position="1039"/>
    </location>
</feature>
<feature type="region of interest" description="Disordered" evidence="5">
    <location>
        <begin position="1384"/>
        <end position="1450"/>
    </location>
</feature>
<dbReference type="PANTHER" id="PTHR15204:SF5">
    <property type="entry name" value="LARGE PROLINE-RICH PROTEIN BAG6 ISOFORM X1"/>
    <property type="match status" value="1"/>
</dbReference>
<dbReference type="InterPro" id="IPR019956">
    <property type="entry name" value="Ubiquitin_dom"/>
</dbReference>
<dbReference type="GO" id="GO:0005524">
    <property type="term" value="F:ATP binding"/>
    <property type="evidence" value="ECO:0007669"/>
    <property type="project" value="UniProtKB-KW"/>
</dbReference>
<keyword evidence="4" id="KW-0067">ATP-binding</keyword>
<dbReference type="Gene3D" id="3.10.20.90">
    <property type="entry name" value="Phosphatidylinositol 3-kinase Catalytic Subunit, Chain A, domain 1"/>
    <property type="match status" value="1"/>
</dbReference>
<reference evidence="7 8" key="1">
    <citation type="submission" date="2019-08" db="EMBL/GenBank/DDBJ databases">
        <title>Draft genome sequences of two oriental melons (Cucumis melo L. var makuwa).</title>
        <authorList>
            <person name="Kwon S.-Y."/>
        </authorList>
    </citation>
    <scope>NUCLEOTIDE SEQUENCE [LARGE SCALE GENOMIC DNA]</scope>
    <source>
        <strain evidence="8">cv. Chang Bougi</strain>
        <tissue evidence="7">Leaf</tissue>
    </source>
</reference>
<feature type="domain" description="Ubiquitin-like" evidence="6">
    <location>
        <begin position="595"/>
        <end position="670"/>
    </location>
</feature>
<accession>A0A5D3D8S3</accession>
<feature type="compositionally biased region" description="Polar residues" evidence="5">
    <location>
        <begin position="667"/>
        <end position="693"/>
    </location>
</feature>
<evidence type="ECO:0000256" key="1">
    <source>
        <dbReference type="ARBA" id="ARBA00006432"/>
    </source>
</evidence>
<evidence type="ECO:0000256" key="4">
    <source>
        <dbReference type="ARBA" id="ARBA00022840"/>
    </source>
</evidence>
<dbReference type="GO" id="GO:0071818">
    <property type="term" value="C:BAT3 complex"/>
    <property type="evidence" value="ECO:0007669"/>
    <property type="project" value="TreeGrafter"/>
</dbReference>
<dbReference type="GO" id="GO:0036503">
    <property type="term" value="P:ERAD pathway"/>
    <property type="evidence" value="ECO:0007669"/>
    <property type="project" value="TreeGrafter"/>
</dbReference>
<dbReference type="SUPFAM" id="SSF56801">
    <property type="entry name" value="Acetyl-CoA synthetase-like"/>
    <property type="match status" value="1"/>
</dbReference>
<dbReference type="InterPro" id="IPR045851">
    <property type="entry name" value="AMP-bd_C_sf"/>
</dbReference>
<dbReference type="FunFam" id="3.40.50.12780:FF:000003">
    <property type="entry name" value="Long-chain-fatty-acid--CoA ligase FadD"/>
    <property type="match status" value="1"/>
</dbReference>
<evidence type="ECO:0000256" key="2">
    <source>
        <dbReference type="ARBA" id="ARBA00022598"/>
    </source>
</evidence>
<dbReference type="EMBL" id="SSTD01006426">
    <property type="protein sequence ID" value="TYK19966.1"/>
    <property type="molecule type" value="Genomic_DNA"/>
</dbReference>
<evidence type="ECO:0000256" key="5">
    <source>
        <dbReference type="SAM" id="MobiDB-lite"/>
    </source>
</evidence>
<feature type="region of interest" description="Disordered" evidence="5">
    <location>
        <begin position="1092"/>
        <end position="1293"/>
    </location>
</feature>
<feature type="compositionally biased region" description="Polar residues" evidence="5">
    <location>
        <begin position="1101"/>
        <end position="1113"/>
    </location>
</feature>
<dbReference type="Gene3D" id="3.30.300.30">
    <property type="match status" value="1"/>
</dbReference>
<dbReference type="CDD" id="cd05904">
    <property type="entry name" value="4CL"/>
    <property type="match status" value="1"/>
</dbReference>
<evidence type="ECO:0000259" key="6">
    <source>
        <dbReference type="PROSITE" id="PS50053"/>
    </source>
</evidence>
<dbReference type="PROSITE" id="PS00455">
    <property type="entry name" value="AMP_BINDING"/>
    <property type="match status" value="1"/>
</dbReference>
<dbReference type="Pfam" id="PF13193">
    <property type="entry name" value="AMP-binding_C"/>
    <property type="match status" value="1"/>
</dbReference>
<name>A0A5D3D8S3_CUCMM</name>
<dbReference type="Proteomes" id="UP000321947">
    <property type="component" value="Unassembled WGS sequence"/>
</dbReference>
<feature type="region of interest" description="Disordered" evidence="5">
    <location>
        <begin position="666"/>
        <end position="700"/>
    </location>
</feature>
<proteinExistence type="inferred from homology"/>
<gene>
    <name evidence="7" type="ORF">E5676_scaffold134G00800</name>
</gene>
<dbReference type="InterPro" id="IPR000873">
    <property type="entry name" value="AMP-dep_synth/lig_dom"/>
</dbReference>
<dbReference type="GO" id="GO:0031593">
    <property type="term" value="F:polyubiquitin modification-dependent protein binding"/>
    <property type="evidence" value="ECO:0007669"/>
    <property type="project" value="TreeGrafter"/>
</dbReference>
<comment type="similarity">
    <text evidence="1">Belongs to the ATP-dependent AMP-binding enzyme family.</text>
</comment>
<feature type="region of interest" description="Disordered" evidence="5">
    <location>
        <begin position="767"/>
        <end position="806"/>
    </location>
</feature>
<comment type="caution">
    <text evidence="7">The sequence shown here is derived from an EMBL/GenBank/DDBJ whole genome shotgun (WGS) entry which is preliminary data.</text>
</comment>
<dbReference type="GO" id="GO:0051787">
    <property type="term" value="F:misfolded protein binding"/>
    <property type="evidence" value="ECO:0007669"/>
    <property type="project" value="TreeGrafter"/>
</dbReference>